<evidence type="ECO:0000313" key="2">
    <source>
        <dbReference type="WBParaSite" id="PS1159_v2.g13590.t1"/>
    </source>
</evidence>
<evidence type="ECO:0000313" key="1">
    <source>
        <dbReference type="Proteomes" id="UP000887580"/>
    </source>
</evidence>
<accession>A0AC35F408</accession>
<reference evidence="2" key="1">
    <citation type="submission" date="2022-11" db="UniProtKB">
        <authorList>
            <consortium name="WormBaseParasite"/>
        </authorList>
    </citation>
    <scope>IDENTIFICATION</scope>
</reference>
<organism evidence="1 2">
    <name type="scientific">Panagrolaimus sp. PS1159</name>
    <dbReference type="NCBI Taxonomy" id="55785"/>
    <lineage>
        <taxon>Eukaryota</taxon>
        <taxon>Metazoa</taxon>
        <taxon>Ecdysozoa</taxon>
        <taxon>Nematoda</taxon>
        <taxon>Chromadorea</taxon>
        <taxon>Rhabditida</taxon>
        <taxon>Tylenchina</taxon>
        <taxon>Panagrolaimomorpha</taxon>
        <taxon>Panagrolaimoidea</taxon>
        <taxon>Panagrolaimidae</taxon>
        <taxon>Panagrolaimus</taxon>
    </lineage>
</organism>
<sequence>MTMPCCSSETEMNTMAGSAVAFSKNLINRISTRFRQKKPLQLQLKPIQIAPERVSYFFRFYLAENLLF</sequence>
<name>A0AC35F408_9BILA</name>
<proteinExistence type="predicted"/>
<protein>
    <submittedName>
        <fullName evidence="2">Uncharacterized protein</fullName>
    </submittedName>
</protein>
<dbReference type="Proteomes" id="UP000887580">
    <property type="component" value="Unplaced"/>
</dbReference>
<dbReference type="WBParaSite" id="PS1159_v2.g13590.t1">
    <property type="protein sequence ID" value="PS1159_v2.g13590.t1"/>
    <property type="gene ID" value="PS1159_v2.g13590"/>
</dbReference>